<dbReference type="EMBL" id="MF783108">
    <property type="protein sequence ID" value="AXF84138.1"/>
    <property type="molecule type" value="mRNA"/>
</dbReference>
<evidence type="ECO:0000259" key="10">
    <source>
        <dbReference type="SMART" id="SM00199"/>
    </source>
</evidence>
<dbReference type="PANTHER" id="PTHR12015:SF183">
    <property type="entry name" value="C-C MOTIF CHEMOKINE 3"/>
    <property type="match status" value="1"/>
</dbReference>
<gene>
    <name evidence="11" type="primary">CCL36.1</name>
</gene>
<evidence type="ECO:0000256" key="7">
    <source>
        <dbReference type="ARBA" id="ARBA00044740"/>
    </source>
</evidence>
<dbReference type="SMART" id="SM00199">
    <property type="entry name" value="SCY"/>
    <property type="match status" value="1"/>
</dbReference>
<dbReference type="InterPro" id="IPR001811">
    <property type="entry name" value="Chemokine_IL8-like_dom"/>
</dbReference>
<dbReference type="InterPro" id="IPR000827">
    <property type="entry name" value="Chemokine_CC_CS"/>
</dbReference>
<accession>A0A345D708</accession>
<keyword evidence="5 9" id="KW-0732">Signal</keyword>
<comment type="subcellular location">
    <subcellularLocation>
        <location evidence="1 9">Secreted</location>
    </subcellularLocation>
</comment>
<feature type="chain" id="PRO_5016479687" description="C-C motif chemokine" evidence="9">
    <location>
        <begin position="25"/>
        <end position="93"/>
    </location>
</feature>
<dbReference type="InterPro" id="IPR039809">
    <property type="entry name" value="Chemokine_b/g/d"/>
</dbReference>
<feature type="signal peptide" evidence="9">
    <location>
        <begin position="1"/>
        <end position="24"/>
    </location>
</feature>
<dbReference type="PANTHER" id="PTHR12015">
    <property type="entry name" value="SMALL INDUCIBLE CYTOKINE A"/>
    <property type="match status" value="1"/>
</dbReference>
<name>A0A345D708_CTEID</name>
<dbReference type="GO" id="GO:0005615">
    <property type="term" value="C:extracellular space"/>
    <property type="evidence" value="ECO:0007669"/>
    <property type="project" value="UniProtKB-KW"/>
</dbReference>
<dbReference type="PROSITE" id="PS00472">
    <property type="entry name" value="SMALL_CYTOKINES_CC"/>
    <property type="match status" value="1"/>
</dbReference>
<evidence type="ECO:0000313" key="11">
    <source>
        <dbReference type="EMBL" id="AXF84138.1"/>
    </source>
</evidence>
<evidence type="ECO:0000256" key="5">
    <source>
        <dbReference type="ARBA" id="ARBA00022729"/>
    </source>
</evidence>
<reference evidence="11" key="1">
    <citation type="submission" date="2017-08" db="EMBL/GenBank/DDBJ databases">
        <title>An investigation of the diversity and expression of chemokine superfamily by teleost fishes grass carp Ctenopharyngodon idella.</title>
        <authorList>
            <person name="Liao Z."/>
            <person name="Su J."/>
        </authorList>
    </citation>
    <scope>NUCLEOTIDE SEQUENCE</scope>
</reference>
<feature type="domain" description="Chemokine interleukin-8-like" evidence="10">
    <location>
        <begin position="30"/>
        <end position="88"/>
    </location>
</feature>
<evidence type="ECO:0000256" key="3">
    <source>
        <dbReference type="ARBA" id="ARBA00022514"/>
    </source>
</evidence>
<dbReference type="FunFam" id="2.40.50.40:FF:000002">
    <property type="entry name" value="C-C motif chemokine"/>
    <property type="match status" value="1"/>
</dbReference>
<evidence type="ECO:0000256" key="6">
    <source>
        <dbReference type="ARBA" id="ARBA00023157"/>
    </source>
</evidence>
<keyword evidence="4 9" id="KW-0964">Secreted</keyword>
<keyword evidence="9" id="KW-0145">Chemotaxis</keyword>
<comment type="function">
    <text evidence="7">Monokine with inflammatory and chemokinetic properties. Binds to CCR1, CCR4 and CCR5. One of the major HIV-suppressive factors produced by CD8+ T-cells. Recombinant MIP-1-alpha induces a dose-dependent inhibition of different strains of HIV-1, HIV-2, and simian immunodeficiency virus (SIV).</text>
</comment>
<dbReference type="Pfam" id="PF00048">
    <property type="entry name" value="IL8"/>
    <property type="match status" value="1"/>
</dbReference>
<sequence>MRQYCLCLFIGLLAVAFLQSGVLANNANSPDECCFKYYARKIPIAKITSYMETRMDCAKAGIILVTQKSLRICVNPELSWVKSAIKMIDDRDF</sequence>
<dbReference type="GO" id="GO:0008009">
    <property type="term" value="F:chemokine activity"/>
    <property type="evidence" value="ECO:0007669"/>
    <property type="project" value="InterPro"/>
</dbReference>
<dbReference type="InterPro" id="IPR036048">
    <property type="entry name" value="Interleukin_8-like_sf"/>
</dbReference>
<dbReference type="CDD" id="cd00272">
    <property type="entry name" value="Chemokine_CC"/>
    <property type="match status" value="1"/>
</dbReference>
<organism evidence="11">
    <name type="scientific">Ctenopharyngodon idella</name>
    <name type="common">Grass carp</name>
    <name type="synonym">Leuciscus idella</name>
    <dbReference type="NCBI Taxonomy" id="7959"/>
    <lineage>
        <taxon>Eukaryota</taxon>
        <taxon>Metazoa</taxon>
        <taxon>Chordata</taxon>
        <taxon>Craniata</taxon>
        <taxon>Vertebrata</taxon>
        <taxon>Euteleostomi</taxon>
        <taxon>Actinopterygii</taxon>
        <taxon>Neopterygii</taxon>
        <taxon>Teleostei</taxon>
        <taxon>Ostariophysi</taxon>
        <taxon>Cypriniformes</taxon>
        <taxon>Xenocyprididae</taxon>
        <taxon>Xenocypridinae</taxon>
        <taxon>Ctenopharyngodon</taxon>
    </lineage>
</organism>
<dbReference type="Gene3D" id="2.40.50.40">
    <property type="match status" value="1"/>
</dbReference>
<evidence type="ECO:0000256" key="2">
    <source>
        <dbReference type="ARBA" id="ARBA00010868"/>
    </source>
</evidence>
<protein>
    <recommendedName>
        <fullName evidence="9">C-C motif chemokine</fullName>
    </recommendedName>
</protein>
<comment type="similarity">
    <text evidence="2 9">Belongs to the intercrine beta (chemokine CC) family.</text>
</comment>
<dbReference type="AlphaFoldDB" id="A0A345D708"/>
<evidence type="ECO:0000256" key="8">
    <source>
        <dbReference type="ARBA" id="ARBA00046726"/>
    </source>
</evidence>
<evidence type="ECO:0000256" key="9">
    <source>
        <dbReference type="RuleBase" id="RU361150"/>
    </source>
</evidence>
<dbReference type="GO" id="GO:0006955">
    <property type="term" value="P:immune response"/>
    <property type="evidence" value="ECO:0007669"/>
    <property type="project" value="InterPro"/>
</dbReference>
<comment type="subunit">
    <text evidence="8">Self-associates. Also heterodimer of MIP-1-alpha(4-69) and MIP-1-beta(3-69). Interacts with CCR1.</text>
</comment>
<evidence type="ECO:0000256" key="4">
    <source>
        <dbReference type="ARBA" id="ARBA00022525"/>
    </source>
</evidence>
<keyword evidence="3 9" id="KW-0202">Cytokine</keyword>
<proteinExistence type="evidence at transcript level"/>
<dbReference type="SUPFAM" id="SSF54117">
    <property type="entry name" value="Interleukin 8-like chemokines"/>
    <property type="match status" value="1"/>
</dbReference>
<evidence type="ECO:0000256" key="1">
    <source>
        <dbReference type="ARBA" id="ARBA00004613"/>
    </source>
</evidence>
<keyword evidence="6" id="KW-1015">Disulfide bond</keyword>